<dbReference type="Proteomes" id="UP001370348">
    <property type="component" value="Chromosome"/>
</dbReference>
<feature type="compositionally biased region" description="Basic residues" evidence="1">
    <location>
        <begin position="370"/>
        <end position="381"/>
    </location>
</feature>
<dbReference type="GO" id="GO:0003677">
    <property type="term" value="F:DNA binding"/>
    <property type="evidence" value="ECO:0007669"/>
    <property type="project" value="UniProtKB-KW"/>
</dbReference>
<evidence type="ECO:0000313" key="3">
    <source>
        <dbReference type="Proteomes" id="UP001370348"/>
    </source>
</evidence>
<evidence type="ECO:0000313" key="2">
    <source>
        <dbReference type="EMBL" id="WXB15020.1"/>
    </source>
</evidence>
<dbReference type="PANTHER" id="PTHR38479:SF2">
    <property type="entry name" value="WINGED HELIX DNA-BINDING DOMAIN-CONTAINING PROTEIN"/>
    <property type="match status" value="1"/>
</dbReference>
<feature type="region of interest" description="Disordered" evidence="1">
    <location>
        <begin position="360"/>
        <end position="381"/>
    </location>
</feature>
<keyword evidence="2" id="KW-0238">DNA-binding</keyword>
<evidence type="ECO:0000256" key="1">
    <source>
        <dbReference type="SAM" id="MobiDB-lite"/>
    </source>
</evidence>
<organism evidence="2 3">
    <name type="scientific">Pendulispora albinea</name>
    <dbReference type="NCBI Taxonomy" id="2741071"/>
    <lineage>
        <taxon>Bacteria</taxon>
        <taxon>Pseudomonadati</taxon>
        <taxon>Myxococcota</taxon>
        <taxon>Myxococcia</taxon>
        <taxon>Myxococcales</taxon>
        <taxon>Sorangiineae</taxon>
        <taxon>Pendulisporaceae</taxon>
        <taxon>Pendulispora</taxon>
    </lineage>
</organism>
<sequence>MPKVLGPRALNRALLARQFLLKRQDRSAESTLEHLVGLQAQAPMPPYFGLWTRLNDFEHGALSRLLLERQAVRIALMRGTVHLVTARDSLRLRRPLQAAIERGLYSTPGGKALMGIDAAAVAAAARIVLEERPRTNAELGPLLAARWPDYPAEELVRLTRCMLPLVQVPPRGIWGASGQATSTTLEHWLGAPFNEDATIDDLVLRYVAAFGPASVQDAQKWSGLTRLGAAFERLRPQLCTFEGDDGRELFDVPDAPRPSPNIAAPARFLPDFDNVLLSHANREHILSEEHRARVFTINGLIRATILVDGRVAGLWQIDEHKDTATLTIEPFAPLAKRDIAALTAEGKRLLRFAAEERPHRGVRFTSPKAAKGRRAAPPKTK</sequence>
<gene>
    <name evidence="2" type="ORF">LZC94_45280</name>
</gene>
<dbReference type="InterPro" id="IPR009351">
    <property type="entry name" value="AlkZ-like"/>
</dbReference>
<dbReference type="RefSeq" id="WP_394824643.1">
    <property type="nucleotide sequence ID" value="NZ_CP089984.1"/>
</dbReference>
<accession>A0ABZ2LWB0</accession>
<reference evidence="2 3" key="1">
    <citation type="submission" date="2021-12" db="EMBL/GenBank/DDBJ databases">
        <title>Discovery of the Pendulisporaceae a myxobacterial family with distinct sporulation behavior and unique specialized metabolism.</title>
        <authorList>
            <person name="Garcia R."/>
            <person name="Popoff A."/>
            <person name="Bader C.D."/>
            <person name="Loehr J."/>
            <person name="Walesch S."/>
            <person name="Walt C."/>
            <person name="Boldt J."/>
            <person name="Bunk B."/>
            <person name="Haeckl F.J.F.P.J."/>
            <person name="Gunesch A.P."/>
            <person name="Birkelbach J."/>
            <person name="Nuebel U."/>
            <person name="Pietschmann T."/>
            <person name="Bach T."/>
            <person name="Mueller R."/>
        </authorList>
    </citation>
    <scope>NUCLEOTIDE SEQUENCE [LARGE SCALE GENOMIC DNA]</scope>
    <source>
        <strain evidence="2 3">MSr11954</strain>
    </source>
</reference>
<dbReference type="Pfam" id="PF06224">
    <property type="entry name" value="AlkZ-like"/>
    <property type="match status" value="1"/>
</dbReference>
<dbReference type="PANTHER" id="PTHR38479">
    <property type="entry name" value="LMO0824 PROTEIN"/>
    <property type="match status" value="1"/>
</dbReference>
<keyword evidence="3" id="KW-1185">Reference proteome</keyword>
<protein>
    <submittedName>
        <fullName evidence="2">Winged helix DNA-binding domain-containing protein</fullName>
    </submittedName>
</protein>
<proteinExistence type="predicted"/>
<name>A0ABZ2LWB0_9BACT</name>
<dbReference type="EMBL" id="CP089984">
    <property type="protein sequence ID" value="WXB15020.1"/>
    <property type="molecule type" value="Genomic_DNA"/>
</dbReference>